<evidence type="ECO:0000313" key="3">
    <source>
        <dbReference type="Proteomes" id="UP001189429"/>
    </source>
</evidence>
<comment type="caution">
    <text evidence="2">The sequence shown here is derived from an EMBL/GenBank/DDBJ whole genome shotgun (WGS) entry which is preliminary data.</text>
</comment>
<feature type="compositionally biased region" description="Polar residues" evidence="1">
    <location>
        <begin position="259"/>
        <end position="270"/>
    </location>
</feature>
<evidence type="ECO:0000313" key="2">
    <source>
        <dbReference type="EMBL" id="CAK0794811.1"/>
    </source>
</evidence>
<name>A0ABN9PPH8_9DINO</name>
<accession>A0ABN9PPH8</accession>
<feature type="region of interest" description="Disordered" evidence="1">
    <location>
        <begin position="253"/>
        <end position="275"/>
    </location>
</feature>
<evidence type="ECO:0000256" key="1">
    <source>
        <dbReference type="SAM" id="MobiDB-lite"/>
    </source>
</evidence>
<protein>
    <submittedName>
        <fullName evidence="2">Uncharacterized protein</fullName>
    </submittedName>
</protein>
<dbReference type="Proteomes" id="UP001189429">
    <property type="component" value="Unassembled WGS sequence"/>
</dbReference>
<sequence>MEADLLPVGGGDAQLDSWSATCARFFRGGDADARAALEHFDAACSPGGGQAPAPVTAVGAARLLAAAGLLDLAGAPVPLSAERYGAYVSARNAARSAVHLEGARARRERLGQLVAELGGAAPAAAREASELPTRLAAERMRASLSAFGRAYGGEMMAHPFLRGLRELLQQQLGCPSVVRWTLREEVFMEAAGEAFMADALRLLMHVFCFVPREELGEEGTGGGCLAWEVAPDLSDARIGRLLALLPPEARLEGRATGDVSRTSRQRTNAGGESDEAEGLAALLRGSCALL</sequence>
<proteinExistence type="predicted"/>
<dbReference type="EMBL" id="CAUYUJ010001214">
    <property type="protein sequence ID" value="CAK0794811.1"/>
    <property type="molecule type" value="Genomic_DNA"/>
</dbReference>
<gene>
    <name evidence="2" type="ORF">PCOR1329_LOCUS4677</name>
</gene>
<keyword evidence="3" id="KW-1185">Reference proteome</keyword>
<reference evidence="2" key="1">
    <citation type="submission" date="2023-10" db="EMBL/GenBank/DDBJ databases">
        <authorList>
            <person name="Chen Y."/>
            <person name="Shah S."/>
            <person name="Dougan E. K."/>
            <person name="Thang M."/>
            <person name="Chan C."/>
        </authorList>
    </citation>
    <scope>NUCLEOTIDE SEQUENCE [LARGE SCALE GENOMIC DNA]</scope>
</reference>
<organism evidence="2 3">
    <name type="scientific">Prorocentrum cordatum</name>
    <dbReference type="NCBI Taxonomy" id="2364126"/>
    <lineage>
        <taxon>Eukaryota</taxon>
        <taxon>Sar</taxon>
        <taxon>Alveolata</taxon>
        <taxon>Dinophyceae</taxon>
        <taxon>Prorocentrales</taxon>
        <taxon>Prorocentraceae</taxon>
        <taxon>Prorocentrum</taxon>
    </lineage>
</organism>